<evidence type="ECO:0000313" key="2">
    <source>
        <dbReference type="EMBL" id="BBL71471.1"/>
    </source>
</evidence>
<gene>
    <name evidence="2" type="ORF">MoryE10_20770</name>
</gene>
<dbReference type="InterPro" id="IPR018739">
    <property type="entry name" value="DUF2281"/>
</dbReference>
<accession>A0A8D5AIL2</accession>
<dbReference type="KEGG" id="moz:MoryE10_20770"/>
<proteinExistence type="predicted"/>
<dbReference type="EMBL" id="AP019782">
    <property type="protein sequence ID" value="BBL71471.1"/>
    <property type="molecule type" value="Genomic_DNA"/>
</dbReference>
<evidence type="ECO:0000313" key="3">
    <source>
        <dbReference type="Proteomes" id="UP000824988"/>
    </source>
</evidence>
<name>A0A8D5AIL2_9GAMM</name>
<keyword evidence="3" id="KW-1185">Reference proteome</keyword>
<organism evidence="2 3">
    <name type="scientific">Methylogaea oryzae</name>
    <dbReference type="NCBI Taxonomy" id="1295382"/>
    <lineage>
        <taxon>Bacteria</taxon>
        <taxon>Pseudomonadati</taxon>
        <taxon>Pseudomonadota</taxon>
        <taxon>Gammaproteobacteria</taxon>
        <taxon>Methylococcales</taxon>
        <taxon>Methylococcaceae</taxon>
        <taxon>Methylogaea</taxon>
    </lineage>
</organism>
<feature type="domain" description="DUF2281" evidence="1">
    <location>
        <begin position="7"/>
        <end position="38"/>
    </location>
</feature>
<dbReference type="AlphaFoldDB" id="A0A8D5AIL2"/>
<evidence type="ECO:0000259" key="1">
    <source>
        <dbReference type="Pfam" id="PF10047"/>
    </source>
</evidence>
<dbReference type="Proteomes" id="UP000824988">
    <property type="component" value="Chromosome"/>
</dbReference>
<sequence>MNTAELIYQTVKSLPEHQAREVLDFVEFLKARQDEEQADVREAEGLIASGEFEDWEAVKTELLRDVQD</sequence>
<dbReference type="RefSeq" id="WP_054772912.1">
    <property type="nucleotide sequence ID" value="NZ_AP019782.1"/>
</dbReference>
<protein>
    <recommendedName>
        <fullName evidence="1">DUF2281 domain-containing protein</fullName>
    </recommendedName>
</protein>
<reference evidence="2" key="1">
    <citation type="submission" date="2019-06" db="EMBL/GenBank/DDBJ databases">
        <title>Complete genome sequence of Methylogaea oryzae strain JCM16910.</title>
        <authorList>
            <person name="Asakawa S."/>
        </authorList>
    </citation>
    <scope>NUCLEOTIDE SEQUENCE</scope>
    <source>
        <strain evidence="2">E10</strain>
    </source>
</reference>
<dbReference type="Pfam" id="PF10047">
    <property type="entry name" value="DUF2281"/>
    <property type="match status" value="1"/>
</dbReference>